<dbReference type="RefSeq" id="WP_267989282.1">
    <property type="nucleotide sequence ID" value="NZ_JAPJZI010000001.1"/>
</dbReference>
<organism evidence="2 3">
    <name type="scientific">Hoeflea prorocentri</name>
    <dbReference type="NCBI Taxonomy" id="1922333"/>
    <lineage>
        <taxon>Bacteria</taxon>
        <taxon>Pseudomonadati</taxon>
        <taxon>Pseudomonadota</taxon>
        <taxon>Alphaproteobacteria</taxon>
        <taxon>Hyphomicrobiales</taxon>
        <taxon>Rhizobiaceae</taxon>
        <taxon>Hoeflea</taxon>
    </lineage>
</organism>
<comment type="caution">
    <text evidence="2">The sequence shown here is derived from an EMBL/GenBank/DDBJ whole genome shotgun (WGS) entry which is preliminary data.</text>
</comment>
<name>A0A9X3UFP1_9HYPH</name>
<dbReference type="PROSITE" id="PS51257">
    <property type="entry name" value="PROKAR_LIPOPROTEIN"/>
    <property type="match status" value="1"/>
</dbReference>
<dbReference type="Proteomes" id="UP001151234">
    <property type="component" value="Unassembled WGS sequence"/>
</dbReference>
<evidence type="ECO:0000256" key="1">
    <source>
        <dbReference type="SAM" id="SignalP"/>
    </source>
</evidence>
<sequence>MSAPKVALCCFLAALLTACTTSAPPPPGDSLAGWKGNVRRTLATGARGSCPDAIKKYIEAKGHSAYASTEPLASAYEGKMFICGSALNRKSTAEAEALAMRNCEAGTKKWKHAYVGKCTIHASK</sequence>
<keyword evidence="1" id="KW-0732">Signal</keyword>
<keyword evidence="3" id="KW-1185">Reference proteome</keyword>
<evidence type="ECO:0000313" key="3">
    <source>
        <dbReference type="Proteomes" id="UP001151234"/>
    </source>
</evidence>
<proteinExistence type="predicted"/>
<feature type="signal peptide" evidence="1">
    <location>
        <begin position="1"/>
        <end position="23"/>
    </location>
</feature>
<dbReference type="AlphaFoldDB" id="A0A9X3UFP1"/>
<gene>
    <name evidence="2" type="ORF">OQ273_04540</name>
</gene>
<dbReference type="EMBL" id="JAPJZI010000001">
    <property type="protein sequence ID" value="MDA5397835.1"/>
    <property type="molecule type" value="Genomic_DNA"/>
</dbReference>
<reference evidence="2" key="1">
    <citation type="submission" date="2022-11" db="EMBL/GenBank/DDBJ databases">
        <title>Draft genome sequence of Hoeflea poritis E7-10 and Hoeflea prorocentri PM5-8, separated from scleractinian coral Porites lutea and marine dinoflagellate.</title>
        <authorList>
            <person name="Zhang G."/>
            <person name="Wei Q."/>
            <person name="Cai L."/>
        </authorList>
    </citation>
    <scope>NUCLEOTIDE SEQUENCE</scope>
    <source>
        <strain evidence="2">PM5-8</strain>
    </source>
</reference>
<feature type="chain" id="PRO_5040781867" description="DUF4189 domain-containing protein" evidence="1">
    <location>
        <begin position="24"/>
        <end position="124"/>
    </location>
</feature>
<accession>A0A9X3UFP1</accession>
<protein>
    <recommendedName>
        <fullName evidence="4">DUF4189 domain-containing protein</fullName>
    </recommendedName>
</protein>
<evidence type="ECO:0000313" key="2">
    <source>
        <dbReference type="EMBL" id="MDA5397835.1"/>
    </source>
</evidence>
<evidence type="ECO:0008006" key="4">
    <source>
        <dbReference type="Google" id="ProtNLM"/>
    </source>
</evidence>